<evidence type="ECO:0000313" key="2">
    <source>
        <dbReference type="Proteomes" id="UP001160625"/>
    </source>
</evidence>
<accession>A0ABT6N628</accession>
<dbReference type="EMBL" id="JARYGZ010000003">
    <property type="protein sequence ID" value="MDH7640553.1"/>
    <property type="molecule type" value="Genomic_DNA"/>
</dbReference>
<evidence type="ECO:0008006" key="3">
    <source>
        <dbReference type="Google" id="ProtNLM"/>
    </source>
</evidence>
<reference evidence="1" key="1">
    <citation type="submission" date="2023-04" db="EMBL/GenBank/DDBJ databases">
        <title>Sphingomonas sp. MAHUQ-71 isolated from rice field.</title>
        <authorList>
            <person name="Huq M.A."/>
        </authorList>
    </citation>
    <scope>NUCLEOTIDE SEQUENCE</scope>
    <source>
        <strain evidence="1">MAHUQ-71</strain>
    </source>
</reference>
<evidence type="ECO:0000313" key="1">
    <source>
        <dbReference type="EMBL" id="MDH7640553.1"/>
    </source>
</evidence>
<dbReference type="Proteomes" id="UP001160625">
    <property type="component" value="Unassembled WGS sequence"/>
</dbReference>
<sequence length="130" mass="14334">MTYPLIKPCLGCGDLSGVLYGYGDFGPLNWHVECDGCDYMGPAGNKLQAIRQHNQRVDNRVDTIIANLTGAQRSWMTERAKVYGGRVAILPPSNTYRRLFALCLVTPGGDATPLGLLVRKRLFAQIAKHQ</sequence>
<protein>
    <recommendedName>
        <fullName evidence="3">Restriction alleviation protein Lar</fullName>
    </recommendedName>
</protein>
<comment type="caution">
    <text evidence="1">The sequence shown here is derived from an EMBL/GenBank/DDBJ whole genome shotgun (WGS) entry which is preliminary data.</text>
</comment>
<gene>
    <name evidence="1" type="ORF">QGN17_17600</name>
</gene>
<proteinExistence type="predicted"/>
<organism evidence="1 2">
    <name type="scientific">Sphingomonas oryzagri</name>
    <dbReference type="NCBI Taxonomy" id="3042314"/>
    <lineage>
        <taxon>Bacteria</taxon>
        <taxon>Pseudomonadati</taxon>
        <taxon>Pseudomonadota</taxon>
        <taxon>Alphaproteobacteria</taxon>
        <taxon>Sphingomonadales</taxon>
        <taxon>Sphingomonadaceae</taxon>
        <taxon>Sphingomonas</taxon>
    </lineage>
</organism>
<name>A0ABT6N628_9SPHN</name>
<keyword evidence="2" id="KW-1185">Reference proteome</keyword>
<dbReference type="RefSeq" id="WP_281045912.1">
    <property type="nucleotide sequence ID" value="NZ_JARYGZ010000003.1"/>
</dbReference>